<dbReference type="GO" id="GO:0030170">
    <property type="term" value="F:pyridoxal phosphate binding"/>
    <property type="evidence" value="ECO:0007669"/>
    <property type="project" value="InterPro"/>
</dbReference>
<keyword evidence="3 5" id="KW-0808">Transferase</keyword>
<dbReference type="SUPFAM" id="SSF53383">
    <property type="entry name" value="PLP-dependent transferases"/>
    <property type="match status" value="1"/>
</dbReference>
<dbReference type="CDD" id="cd00609">
    <property type="entry name" value="AAT_like"/>
    <property type="match status" value="1"/>
</dbReference>
<comment type="caution">
    <text evidence="5">The sequence shown here is derived from an EMBL/GenBank/DDBJ whole genome shotgun (WGS) entry which is preliminary data.</text>
</comment>
<evidence type="ECO:0000256" key="2">
    <source>
        <dbReference type="ARBA" id="ARBA00022576"/>
    </source>
</evidence>
<dbReference type="InterPro" id="IPR015424">
    <property type="entry name" value="PyrdxlP-dep_Trfase"/>
</dbReference>
<proteinExistence type="predicted"/>
<sequence>MKAKQAERLLKLPIYVFAQLDKIKAEMAAKGADLIDLGMGNPDIPPPPEIIETLVKSLQNPENHRYPSFEGAPEFKAAVAGWCRRQYNISVDPDHEVVTLIGSKEGVVHFAFAYIDPGDITLVPMPAYPAHFRGTILAGGEPVVLPTTEHRGYVPDLKIIDPDIARKAKMMILSYPSNPTGAVADRSFFEAAVAFCKKYDIILVHDFAYAEIYFDGQKPLSMLAIPGAKDICIEFHTTSKTFGMPGWRCGFAVGNRDLIESLRKIKTNLDYGLFTAVQKSAIAAMTLDEKEYIGRVRATYQRRRDVLVDGLNSLGWQIKKPAASLYVWLPVPQGYDSTEFTMRLIEKTGVVVSPGIAFGELGEGYIRAALVAPEARISEGIERLRQAGIRYDG</sequence>
<evidence type="ECO:0000313" key="5">
    <source>
        <dbReference type="EMBL" id="OGB89636.1"/>
    </source>
</evidence>
<reference evidence="5 6" key="1">
    <citation type="journal article" date="2016" name="Nat. Commun.">
        <title>Thousands of microbial genomes shed light on interconnected biogeochemical processes in an aquifer system.</title>
        <authorList>
            <person name="Anantharaman K."/>
            <person name="Brown C.T."/>
            <person name="Hug L.A."/>
            <person name="Sharon I."/>
            <person name="Castelle C.J."/>
            <person name="Probst A.J."/>
            <person name="Thomas B.C."/>
            <person name="Singh A."/>
            <person name="Wilkins M.J."/>
            <person name="Karaoz U."/>
            <person name="Brodie E.L."/>
            <person name="Williams K.H."/>
            <person name="Hubbard S.S."/>
            <person name="Banfield J.F."/>
        </authorList>
    </citation>
    <scope>NUCLEOTIDE SEQUENCE [LARGE SCALE GENOMIC DNA]</scope>
</reference>
<evidence type="ECO:0000256" key="1">
    <source>
        <dbReference type="ARBA" id="ARBA00001933"/>
    </source>
</evidence>
<comment type="cofactor">
    <cofactor evidence="1">
        <name>pyridoxal 5'-phosphate</name>
        <dbReference type="ChEBI" id="CHEBI:597326"/>
    </cofactor>
</comment>
<evidence type="ECO:0000259" key="4">
    <source>
        <dbReference type="Pfam" id="PF00155"/>
    </source>
</evidence>
<gene>
    <name evidence="5" type="ORF">A2625_05835</name>
</gene>
<dbReference type="InterPro" id="IPR015421">
    <property type="entry name" value="PyrdxlP-dep_Trfase_major"/>
</dbReference>
<dbReference type="InterPro" id="IPR004839">
    <property type="entry name" value="Aminotransferase_I/II_large"/>
</dbReference>
<name>A0A1F4Q1C1_UNCSA</name>
<dbReference type="Gene3D" id="3.40.640.10">
    <property type="entry name" value="Type I PLP-dependent aspartate aminotransferase-like (Major domain)"/>
    <property type="match status" value="1"/>
</dbReference>
<protein>
    <submittedName>
        <fullName evidence="5">LL-diaminopimelate aminotransferase</fullName>
    </submittedName>
</protein>
<evidence type="ECO:0000313" key="6">
    <source>
        <dbReference type="Proteomes" id="UP000178724"/>
    </source>
</evidence>
<keyword evidence="2 5" id="KW-0032">Aminotransferase</keyword>
<dbReference type="InterPro" id="IPR050881">
    <property type="entry name" value="LL-DAP_aminotransferase"/>
</dbReference>
<dbReference type="PANTHER" id="PTHR42832">
    <property type="entry name" value="AMINO ACID AMINOTRANSFERASE"/>
    <property type="match status" value="1"/>
</dbReference>
<dbReference type="Gene3D" id="3.90.1150.10">
    <property type="entry name" value="Aspartate Aminotransferase, domain 1"/>
    <property type="match status" value="1"/>
</dbReference>
<dbReference type="InterPro" id="IPR015422">
    <property type="entry name" value="PyrdxlP-dep_Trfase_small"/>
</dbReference>
<dbReference type="AlphaFoldDB" id="A0A1F4Q1C1"/>
<dbReference type="EMBL" id="METM01000021">
    <property type="protein sequence ID" value="OGB89636.1"/>
    <property type="molecule type" value="Genomic_DNA"/>
</dbReference>
<accession>A0A1F4Q1C1</accession>
<dbReference type="Pfam" id="PF00155">
    <property type="entry name" value="Aminotran_1_2"/>
    <property type="match status" value="1"/>
</dbReference>
<organism evidence="5 6">
    <name type="scientific">candidate division WOR-1 bacterium RIFCSPHIGHO2_01_FULL_53_15</name>
    <dbReference type="NCBI Taxonomy" id="1802564"/>
    <lineage>
        <taxon>Bacteria</taxon>
        <taxon>Bacillati</taxon>
        <taxon>Saganbacteria</taxon>
    </lineage>
</organism>
<feature type="domain" description="Aminotransferase class I/classII large" evidence="4">
    <location>
        <begin position="33"/>
        <end position="384"/>
    </location>
</feature>
<evidence type="ECO:0000256" key="3">
    <source>
        <dbReference type="ARBA" id="ARBA00022679"/>
    </source>
</evidence>
<dbReference type="NCBIfam" id="NF006756">
    <property type="entry name" value="PRK09276.1"/>
    <property type="match status" value="1"/>
</dbReference>
<dbReference type="Proteomes" id="UP000178724">
    <property type="component" value="Unassembled WGS sequence"/>
</dbReference>
<dbReference type="GO" id="GO:0008483">
    <property type="term" value="F:transaminase activity"/>
    <property type="evidence" value="ECO:0007669"/>
    <property type="project" value="UniProtKB-KW"/>
</dbReference>
<dbReference type="PANTHER" id="PTHR42832:SF3">
    <property type="entry name" value="L-GLUTAMINE--4-(METHYLSULFANYL)-2-OXOBUTANOATE AMINOTRANSFERASE"/>
    <property type="match status" value="1"/>
</dbReference>